<organism evidence="5 6">
    <name type="scientific">Pseudomonas linyingensis</name>
    <dbReference type="NCBI Taxonomy" id="915471"/>
    <lineage>
        <taxon>Bacteria</taxon>
        <taxon>Pseudomonadati</taxon>
        <taxon>Pseudomonadota</taxon>
        <taxon>Gammaproteobacteria</taxon>
        <taxon>Pseudomonadales</taxon>
        <taxon>Pseudomonadaceae</taxon>
        <taxon>Pseudomonas</taxon>
    </lineage>
</organism>
<dbReference type="Gene3D" id="2.130.10.10">
    <property type="entry name" value="YVTN repeat-like/Quinoprotein amine dehydrogenase"/>
    <property type="match status" value="2"/>
</dbReference>
<evidence type="ECO:0000259" key="4">
    <source>
        <dbReference type="Pfam" id="PF14870"/>
    </source>
</evidence>
<reference evidence="6" key="1">
    <citation type="submission" date="2016-10" db="EMBL/GenBank/DDBJ databases">
        <authorList>
            <person name="Varghese N."/>
            <person name="Submissions S."/>
        </authorList>
    </citation>
    <scope>NUCLEOTIDE SEQUENCE [LARGE SCALE GENOMIC DNA]</scope>
    <source>
        <strain evidence="6">LMG 25967</strain>
    </source>
</reference>
<dbReference type="InterPro" id="IPR015943">
    <property type="entry name" value="WD40/YVTN_repeat-like_dom_sf"/>
</dbReference>
<keyword evidence="2" id="KW-0604">Photosystem II</keyword>
<dbReference type="STRING" id="915471.SAMN05216201_108142"/>
<gene>
    <name evidence="5" type="ORF">SAMN05216201_108142</name>
</gene>
<evidence type="ECO:0000256" key="2">
    <source>
        <dbReference type="ARBA" id="ARBA00023276"/>
    </source>
</evidence>
<proteinExistence type="predicted"/>
<dbReference type="InterPro" id="IPR028203">
    <property type="entry name" value="PSII_CF48-like_dom"/>
</dbReference>
<feature type="domain" description="Photosynthesis system II assembly factor Ycf48/Hcf136-like" evidence="4">
    <location>
        <begin position="171"/>
        <end position="250"/>
    </location>
</feature>
<name>A0A1H6YYL8_9PSED</name>
<dbReference type="EMBL" id="FNZE01000008">
    <property type="protein sequence ID" value="SEJ42380.1"/>
    <property type="molecule type" value="Genomic_DNA"/>
</dbReference>
<dbReference type="PANTHER" id="PTHR47199">
    <property type="entry name" value="PHOTOSYSTEM II STABILITY/ASSEMBLY FACTOR HCF136, CHLOROPLASTIC"/>
    <property type="match status" value="1"/>
</dbReference>
<dbReference type="Proteomes" id="UP000242930">
    <property type="component" value="Unassembled WGS sequence"/>
</dbReference>
<dbReference type="CDD" id="cd15482">
    <property type="entry name" value="Sialidase_non-viral"/>
    <property type="match status" value="1"/>
</dbReference>
<dbReference type="OrthoDB" id="9813892at2"/>
<evidence type="ECO:0000256" key="3">
    <source>
        <dbReference type="SAM" id="SignalP"/>
    </source>
</evidence>
<dbReference type="InterPro" id="IPR036278">
    <property type="entry name" value="Sialidase_sf"/>
</dbReference>
<feature type="chain" id="PRO_5017370778" description="Photosynthesis system II assembly factor Ycf48/Hcf136-like domain-containing protein" evidence="3">
    <location>
        <begin position="30"/>
        <end position="381"/>
    </location>
</feature>
<keyword evidence="3" id="KW-0732">Signal</keyword>
<feature type="domain" description="Photosynthesis system II assembly factor Ycf48/Hcf136-like" evidence="4">
    <location>
        <begin position="88"/>
        <end position="131"/>
    </location>
</feature>
<keyword evidence="1" id="KW-0602">Photosynthesis</keyword>
<dbReference type="SUPFAM" id="SSF50939">
    <property type="entry name" value="Sialidases"/>
    <property type="match status" value="1"/>
</dbReference>
<dbReference type="PANTHER" id="PTHR47199:SF2">
    <property type="entry name" value="PHOTOSYSTEM II STABILITY_ASSEMBLY FACTOR HCF136, CHLOROPLASTIC"/>
    <property type="match status" value="1"/>
</dbReference>
<accession>A0A1H6YYL8</accession>
<evidence type="ECO:0000313" key="6">
    <source>
        <dbReference type="Proteomes" id="UP000242930"/>
    </source>
</evidence>
<dbReference type="GO" id="GO:0015979">
    <property type="term" value="P:photosynthesis"/>
    <property type="evidence" value="ECO:0007669"/>
    <property type="project" value="UniProtKB-KW"/>
</dbReference>
<feature type="signal peptide" evidence="3">
    <location>
        <begin position="1"/>
        <end position="29"/>
    </location>
</feature>
<dbReference type="Pfam" id="PF14870">
    <property type="entry name" value="PSII_BNR"/>
    <property type="match status" value="2"/>
</dbReference>
<dbReference type="GO" id="GO:0009523">
    <property type="term" value="C:photosystem II"/>
    <property type="evidence" value="ECO:0007669"/>
    <property type="project" value="UniProtKB-KW"/>
</dbReference>
<dbReference type="AlphaFoldDB" id="A0A1H6YYL8"/>
<keyword evidence="6" id="KW-1185">Reference proteome</keyword>
<evidence type="ECO:0000256" key="1">
    <source>
        <dbReference type="ARBA" id="ARBA00022531"/>
    </source>
</evidence>
<evidence type="ECO:0000313" key="5">
    <source>
        <dbReference type="EMBL" id="SEJ42380.1"/>
    </source>
</evidence>
<protein>
    <recommendedName>
        <fullName evidence="4">Photosynthesis system II assembly factor Ycf48/Hcf136-like domain-containing protein</fullName>
    </recommendedName>
</protein>
<dbReference type="RefSeq" id="WP_090311106.1">
    <property type="nucleotide sequence ID" value="NZ_FNZE01000008.1"/>
</dbReference>
<sequence>MHALSPLNRRTALAAAILSLACLAGPSHAAGGSTVPDLLDLPARESARAQHSLQLAVARAGNRLVAVGERGAVLISDDAGNSWRQARSVPVSVALTDVHFVSATHGWAVGHSGVVLHSADGGETWQRQLDGNQAAVVVRDDAKRRAEAGEEGAAAALRSAEYLVTDGPDKPFLGVRFVDELHGYVVGAYGLALHTADGGKSWQSLVGRVPNPRGKHLYQVQVDGSTLLIAGEQGALFRSSDAGASFTEIRTPYSGTFFGALELDGDALLAFGLRGNAWRSEDGGANWQQVKLGQPVTVSAGRRLQDGSVLLADESGRLLRSTDGARSFVALAVQPGTGLTGIAEAADGALILSSARGLSRVEPDALASGERVSGINVSGVK</sequence>